<comment type="caution">
    <text evidence="2">The sequence shown here is derived from an EMBL/GenBank/DDBJ whole genome shotgun (WGS) entry which is preliminary data.</text>
</comment>
<keyword evidence="3" id="KW-1185">Reference proteome</keyword>
<organism evidence="2 3">
    <name type="scientific">Kribbella aluminosa</name>
    <dbReference type="NCBI Taxonomy" id="416017"/>
    <lineage>
        <taxon>Bacteria</taxon>
        <taxon>Bacillati</taxon>
        <taxon>Actinomycetota</taxon>
        <taxon>Actinomycetes</taxon>
        <taxon>Propionibacteriales</taxon>
        <taxon>Kribbellaceae</taxon>
        <taxon>Kribbella</taxon>
    </lineage>
</organism>
<dbReference type="EMBL" id="JAGINT010000001">
    <property type="protein sequence ID" value="MBP2352035.1"/>
    <property type="molecule type" value="Genomic_DNA"/>
</dbReference>
<protein>
    <submittedName>
        <fullName evidence="2">Uncharacterized protein</fullName>
    </submittedName>
</protein>
<feature type="compositionally biased region" description="Basic and acidic residues" evidence="1">
    <location>
        <begin position="197"/>
        <end position="212"/>
    </location>
</feature>
<feature type="compositionally biased region" description="Basic and acidic residues" evidence="1">
    <location>
        <begin position="91"/>
        <end position="107"/>
    </location>
</feature>
<gene>
    <name evidence="2" type="ORF">JOF29_003118</name>
</gene>
<feature type="region of interest" description="Disordered" evidence="1">
    <location>
        <begin position="1"/>
        <end position="114"/>
    </location>
</feature>
<name>A0ABS4UK89_9ACTN</name>
<reference evidence="2 3" key="1">
    <citation type="submission" date="2021-03" db="EMBL/GenBank/DDBJ databases">
        <title>Sequencing the genomes of 1000 actinobacteria strains.</title>
        <authorList>
            <person name="Klenk H.-P."/>
        </authorList>
    </citation>
    <scope>NUCLEOTIDE SEQUENCE [LARGE SCALE GENOMIC DNA]</scope>
    <source>
        <strain evidence="2 3">DSM 18824</strain>
    </source>
</reference>
<sequence length="235" mass="24709">MLARPTPRRDAESPPPSVPSSPSPPSAVPHGPGAQGCLGQGCRPTETSTPGGAGDPGQYTGRRTDRDCRGKVAQVAPAPHTAGGVRRVRRERADASEAARVGRRERGGASGEARASRLPVGRCRWVERCGVQSCRDRGWTRAPGPGVDPRAADVGQVIATLVLDVRTPVPVQRLHSVRGLEAARAGRSADRNTPPEWPDRRPQIGGHPDHHSRCSVRSPGPGFAAGAAGGGWWGW</sequence>
<evidence type="ECO:0000256" key="1">
    <source>
        <dbReference type="SAM" id="MobiDB-lite"/>
    </source>
</evidence>
<evidence type="ECO:0000313" key="3">
    <source>
        <dbReference type="Proteomes" id="UP000755585"/>
    </source>
</evidence>
<dbReference type="Proteomes" id="UP000755585">
    <property type="component" value="Unassembled WGS sequence"/>
</dbReference>
<feature type="region of interest" description="Disordered" evidence="1">
    <location>
        <begin position="181"/>
        <end position="235"/>
    </location>
</feature>
<accession>A0ABS4UK89</accession>
<feature type="compositionally biased region" description="Pro residues" evidence="1">
    <location>
        <begin position="13"/>
        <end position="27"/>
    </location>
</feature>
<proteinExistence type="predicted"/>
<evidence type="ECO:0000313" key="2">
    <source>
        <dbReference type="EMBL" id="MBP2352035.1"/>
    </source>
</evidence>